<dbReference type="InterPro" id="IPR001352">
    <property type="entry name" value="RNase_HII/HIII"/>
</dbReference>
<proteinExistence type="inferred from homology"/>
<evidence type="ECO:0000313" key="19">
    <source>
        <dbReference type="Proteomes" id="UP001597079"/>
    </source>
</evidence>
<comment type="function">
    <text evidence="3 14 16">Endonuclease that specifically degrades the RNA of RNA-DNA hybrids.</text>
</comment>
<dbReference type="Proteomes" id="UP001597079">
    <property type="component" value="Unassembled WGS sequence"/>
</dbReference>
<dbReference type="PANTHER" id="PTHR10954:SF18">
    <property type="entry name" value="RIBONUCLEASE HII"/>
    <property type="match status" value="1"/>
</dbReference>
<comment type="catalytic activity">
    <reaction evidence="1 14 15 16">
        <text>Endonucleolytic cleavage to 5'-phosphomonoester.</text>
        <dbReference type="EC" id="3.1.26.4"/>
    </reaction>
</comment>
<evidence type="ECO:0000256" key="10">
    <source>
        <dbReference type="ARBA" id="ARBA00022723"/>
    </source>
</evidence>
<keyword evidence="8 14" id="KW-0963">Cytoplasm</keyword>
<evidence type="ECO:0000256" key="13">
    <source>
        <dbReference type="ARBA" id="ARBA00023211"/>
    </source>
</evidence>
<evidence type="ECO:0000256" key="3">
    <source>
        <dbReference type="ARBA" id="ARBA00004065"/>
    </source>
</evidence>
<dbReference type="Pfam" id="PF01351">
    <property type="entry name" value="RNase_HII"/>
    <property type="match status" value="1"/>
</dbReference>
<dbReference type="NCBIfam" id="NF000594">
    <property type="entry name" value="PRK00015.1-1"/>
    <property type="match status" value="1"/>
</dbReference>
<protein>
    <recommendedName>
        <fullName evidence="7 14">Ribonuclease HII</fullName>
        <shortName evidence="14">RNase HII</shortName>
        <ecNumber evidence="6 14">3.1.26.4</ecNumber>
    </recommendedName>
</protein>
<feature type="domain" description="RNase H type-2" evidence="17">
    <location>
        <begin position="27"/>
        <end position="217"/>
    </location>
</feature>
<evidence type="ECO:0000256" key="9">
    <source>
        <dbReference type="ARBA" id="ARBA00022722"/>
    </source>
</evidence>
<name>A0ABW4JH19_9BACL</name>
<dbReference type="GO" id="GO:0004523">
    <property type="term" value="F:RNA-DNA hybrid ribonuclease activity"/>
    <property type="evidence" value="ECO:0007669"/>
    <property type="project" value="UniProtKB-EC"/>
</dbReference>
<keyword evidence="12 14" id="KW-0378">Hydrolase</keyword>
<evidence type="ECO:0000256" key="8">
    <source>
        <dbReference type="ARBA" id="ARBA00022490"/>
    </source>
</evidence>
<gene>
    <name evidence="14" type="primary">rnhB</name>
    <name evidence="18" type="ORF">ACFSB2_08475</name>
</gene>
<dbReference type="RefSeq" id="WP_377942589.1">
    <property type="nucleotide sequence ID" value="NZ_JBHUCX010000020.1"/>
</dbReference>
<organism evidence="18 19">
    <name type="scientific">Alicyclobacillus fodiniaquatilis</name>
    <dbReference type="NCBI Taxonomy" id="1661150"/>
    <lineage>
        <taxon>Bacteria</taxon>
        <taxon>Bacillati</taxon>
        <taxon>Bacillota</taxon>
        <taxon>Bacilli</taxon>
        <taxon>Bacillales</taxon>
        <taxon>Alicyclobacillaceae</taxon>
        <taxon>Alicyclobacillus</taxon>
    </lineage>
</organism>
<evidence type="ECO:0000256" key="4">
    <source>
        <dbReference type="ARBA" id="ARBA00004496"/>
    </source>
</evidence>
<evidence type="ECO:0000256" key="6">
    <source>
        <dbReference type="ARBA" id="ARBA00012180"/>
    </source>
</evidence>
<comment type="caution">
    <text evidence="18">The sequence shown here is derived from an EMBL/GenBank/DDBJ whole genome shotgun (WGS) entry which is preliminary data.</text>
</comment>
<reference evidence="19" key="1">
    <citation type="journal article" date="2019" name="Int. J. Syst. Evol. Microbiol.">
        <title>The Global Catalogue of Microorganisms (GCM) 10K type strain sequencing project: providing services to taxonomists for standard genome sequencing and annotation.</title>
        <authorList>
            <consortium name="The Broad Institute Genomics Platform"/>
            <consortium name="The Broad Institute Genome Sequencing Center for Infectious Disease"/>
            <person name="Wu L."/>
            <person name="Ma J."/>
        </authorList>
    </citation>
    <scope>NUCLEOTIDE SEQUENCE [LARGE SCALE GENOMIC DNA]</scope>
    <source>
        <strain evidence="19">CGMCC 1.12286</strain>
    </source>
</reference>
<dbReference type="InterPro" id="IPR036397">
    <property type="entry name" value="RNaseH_sf"/>
</dbReference>
<sequence length="222" mass="24051">MAKKRLHTFQASVQRRHQFDEAMAFGQIYAGVDEVGRGCLAGPVVAAAVLPPADIASWEEVDDSKRLSETRRNALADLIRHTSPGFAVGLADVSEIDELNILKATQIAMERAVTALTAKVELVLVDGIYPIHGNVASLPIVGGDHRSLTIAAASIVAKVYRDNYMKTLDKVYPGYGFAQHVGYGTKQHLAALHELGVTEVHRRSFAPVQEASSRQLELVLNG</sequence>
<evidence type="ECO:0000256" key="11">
    <source>
        <dbReference type="ARBA" id="ARBA00022759"/>
    </source>
</evidence>
<feature type="binding site" evidence="14 15">
    <location>
        <position position="34"/>
    </location>
    <ligand>
        <name>a divalent metal cation</name>
        <dbReference type="ChEBI" id="CHEBI:60240"/>
    </ligand>
</feature>
<keyword evidence="13 14" id="KW-0464">Manganese</keyword>
<dbReference type="InterPro" id="IPR012337">
    <property type="entry name" value="RNaseH-like_sf"/>
</dbReference>
<dbReference type="EMBL" id="JBHUCX010000020">
    <property type="protein sequence ID" value="MFD1674735.1"/>
    <property type="molecule type" value="Genomic_DNA"/>
</dbReference>
<comment type="subcellular location">
    <subcellularLocation>
        <location evidence="4 14">Cytoplasm</location>
    </subcellularLocation>
</comment>
<evidence type="ECO:0000256" key="2">
    <source>
        <dbReference type="ARBA" id="ARBA00001946"/>
    </source>
</evidence>
<evidence type="ECO:0000256" key="12">
    <source>
        <dbReference type="ARBA" id="ARBA00022801"/>
    </source>
</evidence>
<evidence type="ECO:0000256" key="5">
    <source>
        <dbReference type="ARBA" id="ARBA00007383"/>
    </source>
</evidence>
<feature type="binding site" evidence="14 15">
    <location>
        <position position="126"/>
    </location>
    <ligand>
        <name>a divalent metal cation</name>
        <dbReference type="ChEBI" id="CHEBI:60240"/>
    </ligand>
</feature>
<dbReference type="CDD" id="cd07182">
    <property type="entry name" value="RNase_HII_bacteria_HII_like"/>
    <property type="match status" value="1"/>
</dbReference>
<dbReference type="PANTHER" id="PTHR10954">
    <property type="entry name" value="RIBONUCLEASE H2 SUBUNIT A"/>
    <property type="match status" value="1"/>
</dbReference>
<evidence type="ECO:0000256" key="14">
    <source>
        <dbReference type="HAMAP-Rule" id="MF_00052"/>
    </source>
</evidence>
<comment type="cofactor">
    <cofactor evidence="14 15">
        <name>Mn(2+)</name>
        <dbReference type="ChEBI" id="CHEBI:29035"/>
    </cofactor>
    <cofactor evidence="14 15">
        <name>Mg(2+)</name>
        <dbReference type="ChEBI" id="CHEBI:18420"/>
    </cofactor>
    <text evidence="14 15">Manganese or magnesium. Binds 1 divalent metal ion per monomer in the absence of substrate. May bind a second metal ion after substrate binding.</text>
</comment>
<dbReference type="InterPro" id="IPR022898">
    <property type="entry name" value="RNase_HII"/>
</dbReference>
<dbReference type="PROSITE" id="PS51975">
    <property type="entry name" value="RNASE_H_2"/>
    <property type="match status" value="1"/>
</dbReference>
<comment type="cofactor">
    <cofactor evidence="2">
        <name>Mg(2+)</name>
        <dbReference type="ChEBI" id="CHEBI:18420"/>
    </cofactor>
</comment>
<keyword evidence="19" id="KW-1185">Reference proteome</keyword>
<dbReference type="InterPro" id="IPR024567">
    <property type="entry name" value="RNase_HII/HIII_dom"/>
</dbReference>
<evidence type="ECO:0000256" key="1">
    <source>
        <dbReference type="ARBA" id="ARBA00000077"/>
    </source>
</evidence>
<keyword evidence="11 14" id="KW-0255">Endonuclease</keyword>
<evidence type="ECO:0000259" key="17">
    <source>
        <dbReference type="PROSITE" id="PS51975"/>
    </source>
</evidence>
<dbReference type="EC" id="3.1.26.4" evidence="6 14"/>
<dbReference type="Gene3D" id="3.30.420.10">
    <property type="entry name" value="Ribonuclease H-like superfamily/Ribonuclease H"/>
    <property type="match status" value="1"/>
</dbReference>
<evidence type="ECO:0000256" key="15">
    <source>
        <dbReference type="PROSITE-ProRule" id="PRU01319"/>
    </source>
</evidence>
<accession>A0ABW4JH19</accession>
<dbReference type="NCBIfam" id="NF000595">
    <property type="entry name" value="PRK00015.1-3"/>
    <property type="match status" value="1"/>
</dbReference>
<comment type="similarity">
    <text evidence="5 14 16">Belongs to the RNase HII family.</text>
</comment>
<evidence type="ECO:0000313" key="18">
    <source>
        <dbReference type="EMBL" id="MFD1674735.1"/>
    </source>
</evidence>
<feature type="binding site" evidence="14 15">
    <location>
        <position position="33"/>
    </location>
    <ligand>
        <name>a divalent metal cation</name>
        <dbReference type="ChEBI" id="CHEBI:60240"/>
    </ligand>
</feature>
<evidence type="ECO:0000256" key="7">
    <source>
        <dbReference type="ARBA" id="ARBA00019179"/>
    </source>
</evidence>
<dbReference type="HAMAP" id="MF_00052_B">
    <property type="entry name" value="RNase_HII_B"/>
    <property type="match status" value="1"/>
</dbReference>
<keyword evidence="9 14" id="KW-0540">Nuclease</keyword>
<dbReference type="SUPFAM" id="SSF53098">
    <property type="entry name" value="Ribonuclease H-like"/>
    <property type="match status" value="1"/>
</dbReference>
<keyword evidence="10 14" id="KW-0479">Metal-binding</keyword>
<evidence type="ECO:0000256" key="16">
    <source>
        <dbReference type="RuleBase" id="RU003515"/>
    </source>
</evidence>